<dbReference type="PRINTS" id="PR00007">
    <property type="entry name" value="COMPLEMNTC1Q"/>
</dbReference>
<organism evidence="6 7">
    <name type="scientific">Myripristis murdjan</name>
    <name type="common">pinecone soldierfish</name>
    <dbReference type="NCBI Taxonomy" id="586833"/>
    <lineage>
        <taxon>Eukaryota</taxon>
        <taxon>Metazoa</taxon>
        <taxon>Chordata</taxon>
        <taxon>Craniata</taxon>
        <taxon>Vertebrata</taxon>
        <taxon>Euteleostomi</taxon>
        <taxon>Actinopterygii</taxon>
        <taxon>Neopterygii</taxon>
        <taxon>Teleostei</taxon>
        <taxon>Neoteleostei</taxon>
        <taxon>Acanthomorphata</taxon>
        <taxon>Holocentriformes</taxon>
        <taxon>Holocentridae</taxon>
        <taxon>Myripristis</taxon>
    </lineage>
</organism>
<evidence type="ECO:0000259" key="5">
    <source>
        <dbReference type="PROSITE" id="PS50871"/>
    </source>
</evidence>
<dbReference type="Ensembl" id="ENSMMDT00005032406.1">
    <property type="protein sequence ID" value="ENSMMDP00005031689.1"/>
    <property type="gene ID" value="ENSMMDG00005014954.1"/>
</dbReference>
<reference evidence="6" key="2">
    <citation type="submission" date="2025-08" db="UniProtKB">
        <authorList>
            <consortium name="Ensembl"/>
        </authorList>
    </citation>
    <scope>IDENTIFICATION</scope>
</reference>
<evidence type="ECO:0000256" key="2">
    <source>
        <dbReference type="ARBA" id="ARBA00022525"/>
    </source>
</evidence>
<accession>A0A667Z6X6</accession>
<dbReference type="PROSITE" id="PS50871">
    <property type="entry name" value="C1Q"/>
    <property type="match status" value="1"/>
</dbReference>
<dbReference type="Gene3D" id="2.60.120.40">
    <property type="match status" value="1"/>
</dbReference>
<dbReference type="PANTHER" id="PTHR22923:SF102">
    <property type="entry name" value="CEREBELLIN 13-RELATED"/>
    <property type="match status" value="1"/>
</dbReference>
<dbReference type="SUPFAM" id="SSF49842">
    <property type="entry name" value="TNF-like"/>
    <property type="match status" value="1"/>
</dbReference>
<dbReference type="InParanoid" id="A0A667Z6X6"/>
<protein>
    <recommendedName>
        <fullName evidence="5">C1q domain-containing protein</fullName>
    </recommendedName>
</protein>
<dbReference type="InterPro" id="IPR050822">
    <property type="entry name" value="Cerebellin_Synaptic_Org"/>
</dbReference>
<name>A0A667Z6X6_9TELE</name>
<keyword evidence="7" id="KW-1185">Reference proteome</keyword>
<evidence type="ECO:0000256" key="3">
    <source>
        <dbReference type="ARBA" id="ARBA00022729"/>
    </source>
</evidence>
<sequence length="196" mass="21741">IVILLCSTVFTLEENLGITVQKMASVEAKLETCNRQAEELKKTNQAQDEQLKVLQETTAISQAKVAFSAALGSPMGPFQQDTPLKYERILSNIGSGYNPATGIFTAMVRGMYYFRYTMYNNNSGQPNSIVSLMMNSQRVVSTWDTEGNDNHDSATNAAVLQLAAGDSVFVKLYANRVVYDDGYYYNTFSGFLLFTL</sequence>
<evidence type="ECO:0000256" key="1">
    <source>
        <dbReference type="ARBA" id="ARBA00004613"/>
    </source>
</evidence>
<proteinExistence type="predicted"/>
<dbReference type="SMART" id="SM00110">
    <property type="entry name" value="C1Q"/>
    <property type="match status" value="1"/>
</dbReference>
<dbReference type="Pfam" id="PF00386">
    <property type="entry name" value="C1q"/>
    <property type="match status" value="1"/>
</dbReference>
<dbReference type="InterPro" id="IPR001073">
    <property type="entry name" value="C1q_dom"/>
</dbReference>
<keyword evidence="2" id="KW-0964">Secreted</keyword>
<evidence type="ECO:0000313" key="7">
    <source>
        <dbReference type="Proteomes" id="UP000472263"/>
    </source>
</evidence>
<feature type="coiled-coil region" evidence="4">
    <location>
        <begin position="23"/>
        <end position="57"/>
    </location>
</feature>
<dbReference type="GO" id="GO:0005576">
    <property type="term" value="C:extracellular region"/>
    <property type="evidence" value="ECO:0007669"/>
    <property type="project" value="UniProtKB-SubCell"/>
</dbReference>
<dbReference type="FunCoup" id="A0A667Z6X6">
    <property type="interactions" value="2"/>
</dbReference>
<reference evidence="6" key="1">
    <citation type="submission" date="2019-06" db="EMBL/GenBank/DDBJ databases">
        <authorList>
            <consortium name="Wellcome Sanger Institute Data Sharing"/>
        </authorList>
    </citation>
    <scope>NUCLEOTIDE SEQUENCE [LARGE SCALE GENOMIC DNA]</scope>
</reference>
<keyword evidence="3" id="KW-0732">Signal</keyword>
<evidence type="ECO:0000256" key="4">
    <source>
        <dbReference type="SAM" id="Coils"/>
    </source>
</evidence>
<evidence type="ECO:0000313" key="6">
    <source>
        <dbReference type="Ensembl" id="ENSMMDP00005031689.1"/>
    </source>
</evidence>
<comment type="subcellular location">
    <subcellularLocation>
        <location evidence="1">Secreted</location>
    </subcellularLocation>
</comment>
<dbReference type="Proteomes" id="UP000472263">
    <property type="component" value="Chromosome 23"/>
</dbReference>
<feature type="domain" description="C1q" evidence="5">
    <location>
        <begin position="60"/>
        <end position="196"/>
    </location>
</feature>
<dbReference type="PANTHER" id="PTHR22923">
    <property type="entry name" value="CEREBELLIN-RELATED"/>
    <property type="match status" value="1"/>
</dbReference>
<dbReference type="InterPro" id="IPR008983">
    <property type="entry name" value="Tumour_necrosis_fac-like_dom"/>
</dbReference>
<reference evidence="6" key="3">
    <citation type="submission" date="2025-09" db="UniProtKB">
        <authorList>
            <consortium name="Ensembl"/>
        </authorList>
    </citation>
    <scope>IDENTIFICATION</scope>
</reference>
<dbReference type="AlphaFoldDB" id="A0A667Z6X6"/>
<dbReference type="GeneTree" id="ENSGT00950000183116"/>
<keyword evidence="4" id="KW-0175">Coiled coil</keyword>